<gene>
    <name evidence="2" type="ORF">ALC57_11250</name>
</gene>
<sequence>MNSNNESHSINKQAIDEDLINAVQKRPALYDYRMPLKERSRQNNDLWKKVSEDLNGIYTPIEAEKRWNYLKDRYRKSVNSYKIIQESSLSLKEAVQLVFLKIN</sequence>
<dbReference type="EMBL" id="KQ980336">
    <property type="protein sequence ID" value="KYN16482.1"/>
    <property type="molecule type" value="Genomic_DNA"/>
</dbReference>
<name>A0A151J2T9_9HYME</name>
<dbReference type="SMART" id="SM00595">
    <property type="entry name" value="MADF"/>
    <property type="match status" value="1"/>
</dbReference>
<dbReference type="AlphaFoldDB" id="A0A151J2T9"/>
<dbReference type="PANTHER" id="PTHR12243:SF60">
    <property type="entry name" value="SI:CH211-15D5.12-RELATED"/>
    <property type="match status" value="1"/>
</dbReference>
<dbReference type="PANTHER" id="PTHR12243">
    <property type="entry name" value="MADF DOMAIN TRANSCRIPTION FACTOR"/>
    <property type="match status" value="1"/>
</dbReference>
<evidence type="ECO:0000313" key="2">
    <source>
        <dbReference type="EMBL" id="KYN16482.1"/>
    </source>
</evidence>
<evidence type="ECO:0000259" key="1">
    <source>
        <dbReference type="PROSITE" id="PS51029"/>
    </source>
</evidence>
<dbReference type="GO" id="GO:0005667">
    <property type="term" value="C:transcription regulator complex"/>
    <property type="evidence" value="ECO:0007669"/>
    <property type="project" value="TreeGrafter"/>
</dbReference>
<proteinExistence type="predicted"/>
<dbReference type="GO" id="GO:0005634">
    <property type="term" value="C:nucleus"/>
    <property type="evidence" value="ECO:0007669"/>
    <property type="project" value="TreeGrafter"/>
</dbReference>
<dbReference type="GO" id="GO:0006357">
    <property type="term" value="P:regulation of transcription by RNA polymerase II"/>
    <property type="evidence" value="ECO:0007669"/>
    <property type="project" value="TreeGrafter"/>
</dbReference>
<keyword evidence="3" id="KW-1185">Reference proteome</keyword>
<protein>
    <recommendedName>
        <fullName evidence="1">MADF domain-containing protein</fullName>
    </recommendedName>
</protein>
<dbReference type="Pfam" id="PF10545">
    <property type="entry name" value="MADF_DNA_bdg"/>
    <property type="match status" value="1"/>
</dbReference>
<dbReference type="Proteomes" id="UP000078492">
    <property type="component" value="Unassembled WGS sequence"/>
</dbReference>
<dbReference type="PROSITE" id="PS51029">
    <property type="entry name" value="MADF"/>
    <property type="match status" value="1"/>
</dbReference>
<evidence type="ECO:0000313" key="3">
    <source>
        <dbReference type="Proteomes" id="UP000078492"/>
    </source>
</evidence>
<feature type="domain" description="MADF" evidence="1">
    <location>
        <begin position="18"/>
        <end position="103"/>
    </location>
</feature>
<accession>A0A151J2T9</accession>
<dbReference type="InterPro" id="IPR006578">
    <property type="entry name" value="MADF-dom"/>
</dbReference>
<dbReference type="InterPro" id="IPR039353">
    <property type="entry name" value="TF_Adf1"/>
</dbReference>
<reference evidence="2 3" key="1">
    <citation type="submission" date="2015-09" db="EMBL/GenBank/DDBJ databases">
        <title>Trachymyrmex cornetzi WGS genome.</title>
        <authorList>
            <person name="Nygaard S."/>
            <person name="Hu H."/>
            <person name="Boomsma J."/>
            <person name="Zhang G."/>
        </authorList>
    </citation>
    <scope>NUCLEOTIDE SEQUENCE [LARGE SCALE GENOMIC DNA]</scope>
    <source>
        <strain evidence="2">Tcor2-1</strain>
        <tissue evidence="2">Whole body</tissue>
    </source>
</reference>
<organism evidence="2 3">
    <name type="scientific">Trachymyrmex cornetzi</name>
    <dbReference type="NCBI Taxonomy" id="471704"/>
    <lineage>
        <taxon>Eukaryota</taxon>
        <taxon>Metazoa</taxon>
        <taxon>Ecdysozoa</taxon>
        <taxon>Arthropoda</taxon>
        <taxon>Hexapoda</taxon>
        <taxon>Insecta</taxon>
        <taxon>Pterygota</taxon>
        <taxon>Neoptera</taxon>
        <taxon>Endopterygota</taxon>
        <taxon>Hymenoptera</taxon>
        <taxon>Apocrita</taxon>
        <taxon>Aculeata</taxon>
        <taxon>Formicoidea</taxon>
        <taxon>Formicidae</taxon>
        <taxon>Myrmicinae</taxon>
        <taxon>Trachymyrmex</taxon>
    </lineage>
</organism>